<evidence type="ECO:0000313" key="3">
    <source>
        <dbReference type="Proteomes" id="UP000885826"/>
    </source>
</evidence>
<dbReference type="GO" id="GO:0052621">
    <property type="term" value="F:diguanylate cyclase activity"/>
    <property type="evidence" value="ECO:0007669"/>
    <property type="project" value="TreeGrafter"/>
</dbReference>
<feature type="domain" description="GGDEF" evidence="1">
    <location>
        <begin position="497"/>
        <end position="623"/>
    </location>
</feature>
<name>A0A9C9EKT4_UNCW3</name>
<organism evidence="2 3">
    <name type="scientific">candidate division WOR-3 bacterium</name>
    <dbReference type="NCBI Taxonomy" id="2052148"/>
    <lineage>
        <taxon>Bacteria</taxon>
        <taxon>Bacteria division WOR-3</taxon>
    </lineage>
</organism>
<dbReference type="Pfam" id="PF00990">
    <property type="entry name" value="GGDEF"/>
    <property type="match status" value="1"/>
</dbReference>
<dbReference type="PROSITE" id="PS50887">
    <property type="entry name" value="GGDEF"/>
    <property type="match status" value="1"/>
</dbReference>
<dbReference type="AlphaFoldDB" id="A0A9C9EKT4"/>
<dbReference type="Gene3D" id="3.30.70.270">
    <property type="match status" value="1"/>
</dbReference>
<dbReference type="PANTHER" id="PTHR45138:SF9">
    <property type="entry name" value="DIGUANYLATE CYCLASE DGCM-RELATED"/>
    <property type="match status" value="1"/>
</dbReference>
<dbReference type="GO" id="GO:0043709">
    <property type="term" value="P:cell adhesion involved in single-species biofilm formation"/>
    <property type="evidence" value="ECO:0007669"/>
    <property type="project" value="TreeGrafter"/>
</dbReference>
<evidence type="ECO:0000313" key="2">
    <source>
        <dbReference type="EMBL" id="HEC77720.1"/>
    </source>
</evidence>
<dbReference type="GO" id="GO:1902201">
    <property type="term" value="P:negative regulation of bacterial-type flagellum-dependent cell motility"/>
    <property type="evidence" value="ECO:0007669"/>
    <property type="project" value="TreeGrafter"/>
</dbReference>
<dbReference type="InterPro" id="IPR003018">
    <property type="entry name" value="GAF"/>
</dbReference>
<dbReference type="SMART" id="SM00267">
    <property type="entry name" value="GGDEF"/>
    <property type="match status" value="1"/>
</dbReference>
<dbReference type="PANTHER" id="PTHR45138">
    <property type="entry name" value="REGULATORY COMPONENTS OF SENSORY TRANSDUCTION SYSTEM"/>
    <property type="match status" value="1"/>
</dbReference>
<comment type="caution">
    <text evidence="2">The sequence shown here is derived from an EMBL/GenBank/DDBJ whole genome shotgun (WGS) entry which is preliminary data.</text>
</comment>
<accession>A0A9C9EKT4</accession>
<dbReference type="EMBL" id="DRIG01000014">
    <property type="protein sequence ID" value="HEC77720.1"/>
    <property type="molecule type" value="Genomic_DNA"/>
</dbReference>
<dbReference type="InterPro" id="IPR043128">
    <property type="entry name" value="Rev_trsase/Diguanyl_cyclase"/>
</dbReference>
<evidence type="ECO:0000259" key="1">
    <source>
        <dbReference type="PROSITE" id="PS50887"/>
    </source>
</evidence>
<sequence length="623" mass="72392">MKASETAVCNILTQLNKVDLWNISLQKIGKALSQGLNADGYAVFSRYGKKTKLEYCEGATRRQLLRIEKESKKLLWFRVVSGNITYKIYILGKKKDEISKLQYNDIQYLLSIIAKALEIRQISKNRIIETQIINQLNLNITTALDEIKVIKDLESAARRMLSNRDIFLFYIKDDNIIGSKKTMKITQIPSNIYNKLFYIQQIFTVTKKYQFFSKLLSAQRIRKKISFVPFTIKNELRGFFIIFDDIMKKDKIFAITRLKFLTNQAALALERIDLFRALNRALKQSQGIQELVKIMLSSLDLSSLFNEILQRAHKLLGFKRILFSLYDPQTKSFRRITGVGISNSRLKQAQSIQPPLVVVEKLFNNRYRISNSYYIPSKAVNKIERKIRKYEVFPSPSQRKRLANLWNPGDIFISPVYSKNRELVALLSLDRPVNHLIPTLEQVQLLETFGDFLGMAIENAQLFEKIEKLSNKDEMTGVYNYRFLRDRIVTLINEKVSPIALIMIDLDNFKHYNDEFGHLYGDELLKIFSKNLVEIVGKRGKVIRYGGDEFIILLPKTNLERGKVFIKNVIKHINSQKIIGGEESIKFSYGIAVYPKHGKSLGRLIDYADRLLYRQKAKKHNEH</sequence>
<dbReference type="SUPFAM" id="SSF55073">
    <property type="entry name" value="Nucleotide cyclase"/>
    <property type="match status" value="1"/>
</dbReference>
<protein>
    <submittedName>
        <fullName evidence="2">Sensor domain-containing diguanylate cyclase</fullName>
    </submittedName>
</protein>
<dbReference type="Proteomes" id="UP000885826">
    <property type="component" value="Unassembled WGS sequence"/>
</dbReference>
<dbReference type="Gene3D" id="3.30.450.40">
    <property type="match status" value="1"/>
</dbReference>
<dbReference type="InterPro" id="IPR050469">
    <property type="entry name" value="Diguanylate_Cyclase"/>
</dbReference>
<dbReference type="InterPro" id="IPR000160">
    <property type="entry name" value="GGDEF_dom"/>
</dbReference>
<dbReference type="InterPro" id="IPR029787">
    <property type="entry name" value="Nucleotide_cyclase"/>
</dbReference>
<dbReference type="NCBIfam" id="TIGR00254">
    <property type="entry name" value="GGDEF"/>
    <property type="match status" value="1"/>
</dbReference>
<dbReference type="SMART" id="SM00065">
    <property type="entry name" value="GAF"/>
    <property type="match status" value="1"/>
</dbReference>
<dbReference type="SUPFAM" id="SSF55781">
    <property type="entry name" value="GAF domain-like"/>
    <property type="match status" value="1"/>
</dbReference>
<dbReference type="InterPro" id="IPR029016">
    <property type="entry name" value="GAF-like_dom_sf"/>
</dbReference>
<gene>
    <name evidence="2" type="ORF">ENI34_01080</name>
</gene>
<proteinExistence type="predicted"/>
<dbReference type="GO" id="GO:0005886">
    <property type="term" value="C:plasma membrane"/>
    <property type="evidence" value="ECO:0007669"/>
    <property type="project" value="TreeGrafter"/>
</dbReference>
<reference evidence="2" key="1">
    <citation type="journal article" date="2020" name="mSystems">
        <title>Genome- and Community-Level Interaction Insights into Carbon Utilization and Element Cycling Functions of Hydrothermarchaeota in Hydrothermal Sediment.</title>
        <authorList>
            <person name="Zhou Z."/>
            <person name="Liu Y."/>
            <person name="Xu W."/>
            <person name="Pan J."/>
            <person name="Luo Z.H."/>
            <person name="Li M."/>
        </authorList>
    </citation>
    <scope>NUCLEOTIDE SEQUENCE</scope>
    <source>
        <strain evidence="2">HyVt-388</strain>
    </source>
</reference>
<dbReference type="CDD" id="cd01949">
    <property type="entry name" value="GGDEF"/>
    <property type="match status" value="1"/>
</dbReference>